<sequence length="60" mass="6822">MLRARGAVERDVRGEVRLLQRHAGALKQQAVIFLRVADVQLWELRLQVTGAAWKTENIPS</sequence>
<evidence type="ECO:0000313" key="2">
    <source>
        <dbReference type="Proteomes" id="UP000030351"/>
    </source>
</evidence>
<reference evidence="1 2" key="1">
    <citation type="submission" date="2014-10" db="EMBL/GenBank/DDBJ databases">
        <title>Genome sequence of Erwinia typographi M043b.</title>
        <authorList>
            <person name="Chan K.-G."/>
            <person name="Tan W.-S."/>
        </authorList>
    </citation>
    <scope>NUCLEOTIDE SEQUENCE [LARGE SCALE GENOMIC DNA]</scope>
    <source>
        <strain evidence="1 2">M043b</strain>
    </source>
</reference>
<dbReference type="Proteomes" id="UP000030351">
    <property type="component" value="Unassembled WGS sequence"/>
</dbReference>
<keyword evidence="2" id="KW-1185">Reference proteome</keyword>
<name>A0A0A3YR41_9GAMM</name>
<dbReference type="AlphaFoldDB" id="A0A0A3YR41"/>
<proteinExistence type="predicted"/>
<evidence type="ECO:0000313" key="1">
    <source>
        <dbReference type="EMBL" id="KGT87811.1"/>
    </source>
</evidence>
<gene>
    <name evidence="1" type="ORF">NG99_22800</name>
</gene>
<dbReference type="EMBL" id="JRUQ01000069">
    <property type="protein sequence ID" value="KGT87811.1"/>
    <property type="molecule type" value="Genomic_DNA"/>
</dbReference>
<protein>
    <submittedName>
        <fullName evidence="1">Uncharacterized protein</fullName>
    </submittedName>
</protein>
<organism evidence="1 2">
    <name type="scientific">Erwinia typographi</name>
    <dbReference type="NCBI Taxonomy" id="371042"/>
    <lineage>
        <taxon>Bacteria</taxon>
        <taxon>Pseudomonadati</taxon>
        <taxon>Pseudomonadota</taxon>
        <taxon>Gammaproteobacteria</taxon>
        <taxon>Enterobacterales</taxon>
        <taxon>Erwiniaceae</taxon>
        <taxon>Erwinia</taxon>
    </lineage>
</organism>
<comment type="caution">
    <text evidence="1">The sequence shown here is derived from an EMBL/GenBank/DDBJ whole genome shotgun (WGS) entry which is preliminary data.</text>
</comment>
<accession>A0A0A3YR41</accession>